<dbReference type="EMBL" id="BLAE01000004">
    <property type="protein sequence ID" value="GES06874.1"/>
    <property type="molecule type" value="Genomic_DNA"/>
</dbReference>
<comment type="caution">
    <text evidence="5">The sequence shown here is derived from an EMBL/GenBank/DDBJ whole genome shotgun (WGS) entry which is preliminary data.</text>
</comment>
<dbReference type="PROSITE" id="PS51257">
    <property type="entry name" value="PROKAR_LIPOPROTEIN"/>
    <property type="match status" value="1"/>
</dbReference>
<dbReference type="InterPro" id="IPR016047">
    <property type="entry name" value="M23ase_b-sheet_dom"/>
</dbReference>
<sequence length="286" mass="30791">MEIMRSGTLALVLLTAACSAPAGVAGVSTNPPSPRALSAADPTVEGTATPGPTFAAAVVPPPGDEPVRLPPPKVSRFRYVYPVKGCKTTYERKRLVLPKTTIWAGRGCAFVAPVDGVVREVNVQNKWKPSTDQGAHREGRYVTVLGEDGVLYLGGHLDTVAPGIRPGVKVKAGRLLGRVGNTGNARNMASNLYFAVSWPAPPQYWWIRRGMVDPWTFLDAWWDGNRTFSPRAAMLAVRERVGTLPACSVLCAGKPQEPKPKPTQKPEEEEPKVIVPLNVEPARSGQ</sequence>
<protein>
    <recommendedName>
        <fullName evidence="4">M23ase beta-sheet core domain-containing protein</fullName>
    </recommendedName>
</protein>
<feature type="region of interest" description="Disordered" evidence="2">
    <location>
        <begin position="24"/>
        <end position="49"/>
    </location>
</feature>
<keyword evidence="3" id="KW-0732">Signal</keyword>
<gene>
    <name evidence="5" type="ORF">Amac_004690</name>
</gene>
<organism evidence="5 6">
    <name type="scientific">Acrocarpospora macrocephala</name>
    <dbReference type="NCBI Taxonomy" id="150177"/>
    <lineage>
        <taxon>Bacteria</taxon>
        <taxon>Bacillati</taxon>
        <taxon>Actinomycetota</taxon>
        <taxon>Actinomycetes</taxon>
        <taxon>Streptosporangiales</taxon>
        <taxon>Streptosporangiaceae</taxon>
        <taxon>Acrocarpospora</taxon>
    </lineage>
</organism>
<dbReference type="Pfam" id="PF01551">
    <property type="entry name" value="Peptidase_M23"/>
    <property type="match status" value="1"/>
</dbReference>
<evidence type="ECO:0000256" key="1">
    <source>
        <dbReference type="ARBA" id="ARBA00022801"/>
    </source>
</evidence>
<evidence type="ECO:0000256" key="3">
    <source>
        <dbReference type="SAM" id="SignalP"/>
    </source>
</evidence>
<feature type="compositionally biased region" description="Basic and acidic residues" evidence="2">
    <location>
        <begin position="256"/>
        <end position="266"/>
    </location>
</feature>
<feature type="region of interest" description="Disordered" evidence="2">
    <location>
        <begin position="252"/>
        <end position="286"/>
    </location>
</feature>
<dbReference type="CDD" id="cd12797">
    <property type="entry name" value="M23_peptidase"/>
    <property type="match status" value="1"/>
</dbReference>
<evidence type="ECO:0000259" key="4">
    <source>
        <dbReference type="Pfam" id="PF01551"/>
    </source>
</evidence>
<accession>A0A5M3WD78</accession>
<feature type="domain" description="M23ase beta-sheet core" evidence="4">
    <location>
        <begin position="105"/>
        <end position="197"/>
    </location>
</feature>
<dbReference type="PROSITE" id="PS00758">
    <property type="entry name" value="ARGE_DAPE_CPG2_1"/>
    <property type="match status" value="1"/>
</dbReference>
<evidence type="ECO:0000256" key="2">
    <source>
        <dbReference type="SAM" id="MobiDB-lite"/>
    </source>
</evidence>
<feature type="chain" id="PRO_5038556640" description="M23ase beta-sheet core domain-containing protein" evidence="3">
    <location>
        <begin position="23"/>
        <end position="286"/>
    </location>
</feature>
<reference evidence="5 6" key="1">
    <citation type="submission" date="2019-10" db="EMBL/GenBank/DDBJ databases">
        <title>Whole genome shotgun sequence of Acrocarpospora macrocephala NBRC 16266.</title>
        <authorList>
            <person name="Ichikawa N."/>
            <person name="Kimura A."/>
            <person name="Kitahashi Y."/>
            <person name="Komaki H."/>
            <person name="Oguchi A."/>
        </authorList>
    </citation>
    <scope>NUCLEOTIDE SEQUENCE [LARGE SCALE GENOMIC DNA]</scope>
    <source>
        <strain evidence="5 6">NBRC 16266</strain>
    </source>
</reference>
<evidence type="ECO:0000313" key="5">
    <source>
        <dbReference type="EMBL" id="GES06874.1"/>
    </source>
</evidence>
<evidence type="ECO:0000313" key="6">
    <source>
        <dbReference type="Proteomes" id="UP000331127"/>
    </source>
</evidence>
<name>A0A5M3WD78_9ACTN</name>
<proteinExistence type="predicted"/>
<feature type="signal peptide" evidence="3">
    <location>
        <begin position="1"/>
        <end position="22"/>
    </location>
</feature>
<dbReference type="InterPro" id="IPR001261">
    <property type="entry name" value="ArgE/DapE_CS"/>
</dbReference>
<dbReference type="AlphaFoldDB" id="A0A5M3WD78"/>
<keyword evidence="6" id="KW-1185">Reference proteome</keyword>
<dbReference type="InterPro" id="IPR011055">
    <property type="entry name" value="Dup_hybrid_motif"/>
</dbReference>
<dbReference type="Gene3D" id="2.70.70.10">
    <property type="entry name" value="Glucose Permease (Domain IIA)"/>
    <property type="match status" value="1"/>
</dbReference>
<dbReference type="Proteomes" id="UP000331127">
    <property type="component" value="Unassembled WGS sequence"/>
</dbReference>
<keyword evidence="1" id="KW-0378">Hydrolase</keyword>
<dbReference type="SUPFAM" id="SSF51261">
    <property type="entry name" value="Duplicated hybrid motif"/>
    <property type="match status" value="1"/>
</dbReference>